<evidence type="ECO:0000256" key="1">
    <source>
        <dbReference type="PROSITE-ProRule" id="PRU00023"/>
    </source>
</evidence>
<reference evidence="5" key="1">
    <citation type="submission" date="2012-12" db="EMBL/GenBank/DDBJ databases">
        <authorList>
            <person name="Hellsten U."/>
            <person name="Grimwood J."/>
            <person name="Chapman J.A."/>
            <person name="Shapiro H."/>
            <person name="Aerts A."/>
            <person name="Otillar R.P."/>
            <person name="Terry A.Y."/>
            <person name="Boore J.L."/>
            <person name="Simakov O."/>
            <person name="Marletaz F."/>
            <person name="Cho S.-J."/>
            <person name="Edsinger-Gonzales E."/>
            <person name="Havlak P."/>
            <person name="Kuo D.-H."/>
            <person name="Larsson T."/>
            <person name="Lv J."/>
            <person name="Arendt D."/>
            <person name="Savage R."/>
            <person name="Osoegawa K."/>
            <person name="de Jong P."/>
            <person name="Lindberg D.R."/>
            <person name="Seaver E.C."/>
            <person name="Weisblat D.A."/>
            <person name="Putnam N.H."/>
            <person name="Grigoriev I.V."/>
            <person name="Rokhsar D.S."/>
        </authorList>
    </citation>
    <scope>NUCLEOTIDE SEQUENCE</scope>
</reference>
<feature type="region of interest" description="Disordered" evidence="2">
    <location>
        <begin position="1"/>
        <end position="38"/>
    </location>
</feature>
<dbReference type="Proteomes" id="UP000015101">
    <property type="component" value="Unassembled WGS sequence"/>
</dbReference>
<dbReference type="EMBL" id="AMQM01003301">
    <property type="status" value="NOT_ANNOTATED_CDS"/>
    <property type="molecule type" value="Genomic_DNA"/>
</dbReference>
<dbReference type="eggNOG" id="ENOG502QQG5">
    <property type="taxonomic scope" value="Eukaryota"/>
</dbReference>
<gene>
    <name evidence="4" type="primary">20202873</name>
    <name evidence="3" type="ORF">HELRODRAFT_169538</name>
</gene>
<dbReference type="PANTHER" id="PTHR24149">
    <property type="entry name" value="ANKYRIN REPEAT DOMAIN-CONTAINING PROTEIN 12"/>
    <property type="match status" value="1"/>
</dbReference>
<dbReference type="RefSeq" id="XP_009013580.1">
    <property type="nucleotide sequence ID" value="XM_009015332.1"/>
</dbReference>
<reference evidence="3 5" key="2">
    <citation type="journal article" date="2013" name="Nature">
        <title>Insights into bilaterian evolution from three spiralian genomes.</title>
        <authorList>
            <person name="Simakov O."/>
            <person name="Marletaz F."/>
            <person name="Cho S.J."/>
            <person name="Edsinger-Gonzales E."/>
            <person name="Havlak P."/>
            <person name="Hellsten U."/>
            <person name="Kuo D.H."/>
            <person name="Larsson T."/>
            <person name="Lv J."/>
            <person name="Arendt D."/>
            <person name="Savage R."/>
            <person name="Osoegawa K."/>
            <person name="de Jong P."/>
            <person name="Grimwood J."/>
            <person name="Chapman J.A."/>
            <person name="Shapiro H."/>
            <person name="Aerts A."/>
            <person name="Otillar R.P."/>
            <person name="Terry A.Y."/>
            <person name="Boore J.L."/>
            <person name="Grigoriev I.V."/>
            <person name="Lindberg D.R."/>
            <person name="Seaver E.C."/>
            <person name="Weisblat D.A."/>
            <person name="Putnam N.H."/>
            <person name="Rokhsar D.S."/>
        </authorList>
    </citation>
    <scope>NUCLEOTIDE SEQUENCE</scope>
</reference>
<dbReference type="SMART" id="SM00248">
    <property type="entry name" value="ANK"/>
    <property type="match status" value="3"/>
</dbReference>
<dbReference type="AlphaFoldDB" id="T1F223"/>
<dbReference type="PRINTS" id="PR01415">
    <property type="entry name" value="ANKYRIN"/>
</dbReference>
<feature type="repeat" description="ANK" evidence="1">
    <location>
        <begin position="40"/>
        <end position="72"/>
    </location>
</feature>
<dbReference type="EnsemblMetazoa" id="HelroT169538">
    <property type="protein sequence ID" value="HelroP169538"/>
    <property type="gene ID" value="HelroG169538"/>
</dbReference>
<dbReference type="InterPro" id="IPR002110">
    <property type="entry name" value="Ankyrin_rpt"/>
</dbReference>
<dbReference type="Gene3D" id="1.25.40.20">
    <property type="entry name" value="Ankyrin repeat-containing domain"/>
    <property type="match status" value="2"/>
</dbReference>
<feature type="repeat" description="ANK" evidence="1">
    <location>
        <begin position="120"/>
        <end position="152"/>
    </location>
</feature>
<keyword evidence="5" id="KW-1185">Reference proteome</keyword>
<evidence type="ECO:0000256" key="2">
    <source>
        <dbReference type="SAM" id="MobiDB-lite"/>
    </source>
</evidence>
<protein>
    <submittedName>
        <fullName evidence="3 4">Uncharacterized protein</fullName>
    </submittedName>
</protein>
<organism evidence="4 5">
    <name type="scientific">Helobdella robusta</name>
    <name type="common">Californian leech</name>
    <dbReference type="NCBI Taxonomy" id="6412"/>
    <lineage>
        <taxon>Eukaryota</taxon>
        <taxon>Metazoa</taxon>
        <taxon>Spiralia</taxon>
        <taxon>Lophotrochozoa</taxon>
        <taxon>Annelida</taxon>
        <taxon>Clitellata</taxon>
        <taxon>Hirudinea</taxon>
        <taxon>Rhynchobdellida</taxon>
        <taxon>Glossiphoniidae</taxon>
        <taxon>Helobdella</taxon>
    </lineage>
</organism>
<dbReference type="HOGENOM" id="CLU_1143620_0_0_1"/>
<keyword evidence="1" id="KW-0040">ANK repeat</keyword>
<dbReference type="KEGG" id="hro:HELRODRAFT_169538"/>
<proteinExistence type="predicted"/>
<dbReference type="GeneID" id="20202873"/>
<dbReference type="OrthoDB" id="2384350at2759"/>
<dbReference type="OMA" id="NNRINMR"/>
<accession>T1F223</accession>
<feature type="region of interest" description="Disordered" evidence="2">
    <location>
        <begin position="178"/>
        <end position="225"/>
    </location>
</feature>
<reference evidence="4" key="3">
    <citation type="submission" date="2015-06" db="UniProtKB">
        <authorList>
            <consortium name="EnsemblMetazoa"/>
        </authorList>
    </citation>
    <scope>IDENTIFICATION</scope>
</reference>
<dbReference type="SUPFAM" id="SSF48403">
    <property type="entry name" value="Ankyrin repeat"/>
    <property type="match status" value="1"/>
</dbReference>
<dbReference type="PANTHER" id="PTHR24149:SF14">
    <property type="entry name" value="ANKYRIN REPEAT DOMAIN 12"/>
    <property type="match status" value="1"/>
</dbReference>
<evidence type="ECO:0000313" key="4">
    <source>
        <dbReference type="EnsemblMetazoa" id="HelroP169538"/>
    </source>
</evidence>
<dbReference type="PROSITE" id="PS50088">
    <property type="entry name" value="ANK_REPEAT"/>
    <property type="match status" value="3"/>
</dbReference>
<dbReference type="InterPro" id="IPR036770">
    <property type="entry name" value="Ankyrin_rpt-contain_sf"/>
</dbReference>
<dbReference type="STRING" id="6412.T1F223"/>
<dbReference type="InParanoid" id="T1F223"/>
<name>T1F223_HELRO</name>
<dbReference type="EMBL" id="KB096080">
    <property type="protein sequence ID" value="ESO08650.1"/>
    <property type="molecule type" value="Genomic_DNA"/>
</dbReference>
<feature type="compositionally biased region" description="Polar residues" evidence="2">
    <location>
        <begin position="1"/>
        <end position="22"/>
    </location>
</feature>
<feature type="repeat" description="ANK" evidence="1">
    <location>
        <begin position="87"/>
        <end position="119"/>
    </location>
</feature>
<evidence type="ECO:0000313" key="5">
    <source>
        <dbReference type="Proteomes" id="UP000015101"/>
    </source>
</evidence>
<dbReference type="InterPro" id="IPR053210">
    <property type="entry name" value="ANKRD12"/>
</dbReference>
<dbReference type="Pfam" id="PF00023">
    <property type="entry name" value="Ank"/>
    <property type="match status" value="1"/>
</dbReference>
<feature type="compositionally biased region" description="Low complexity" evidence="2">
    <location>
        <begin position="178"/>
        <end position="207"/>
    </location>
</feature>
<dbReference type="Pfam" id="PF12796">
    <property type="entry name" value="Ank_2"/>
    <property type="match status" value="1"/>
</dbReference>
<sequence length="243" mass="26205">MNTDPATNNCGTPNSPFLSGHNSSKKRPSSDAKALKRNKRGETPLHIAAIKGDAQMADKLIKAGVDLNIKDYAAFTIPDLQIMSFCAGWSPLHEACSHGFMQVARSLLEAGAHVNILGLDNDLPLHDAACNGHFQVVELLLKHGANPFFKNLKGESAIDVANGDDVVMLLKNGYVTNSNNSNSTTATTTSSTATNHSNHNNNNNNNNRINMRSPATPESLTSNYEDEDRTKLKIGLCFCDDLA</sequence>
<dbReference type="PROSITE" id="PS50297">
    <property type="entry name" value="ANK_REP_REGION"/>
    <property type="match status" value="3"/>
</dbReference>
<evidence type="ECO:0000313" key="3">
    <source>
        <dbReference type="EMBL" id="ESO08650.1"/>
    </source>
</evidence>
<dbReference type="CTD" id="20202873"/>